<keyword evidence="3 6" id="KW-0812">Transmembrane</keyword>
<evidence type="ECO:0000256" key="5">
    <source>
        <dbReference type="ARBA" id="ARBA00023136"/>
    </source>
</evidence>
<comment type="subcellular location">
    <subcellularLocation>
        <location evidence="6">Cell membrane</location>
        <topology evidence="6">Multi-pass membrane protein</topology>
    </subcellularLocation>
    <subcellularLocation>
        <location evidence="1">Membrane</location>
        <topology evidence="1">Multi-pass membrane protein</topology>
    </subcellularLocation>
</comment>
<evidence type="ECO:0000313" key="8">
    <source>
        <dbReference type="EMBL" id="HBK52537.1"/>
    </source>
</evidence>
<evidence type="ECO:0000256" key="4">
    <source>
        <dbReference type="ARBA" id="ARBA00022989"/>
    </source>
</evidence>
<dbReference type="GO" id="GO:0010043">
    <property type="term" value="P:response to zinc ion"/>
    <property type="evidence" value="ECO:0007669"/>
    <property type="project" value="TreeGrafter"/>
</dbReference>
<sequence length="242" mass="25926">MELLQFDFLRHALAAGILASIACGVVGSYVVIKRIVFISGGISHTAYGGIGLGYFLGINPILGAVFFTVISALGMGVLAERTRQREDTLIGIIWAVGMALGVIFVKLSPGYTSDLMSYLFGNILAVPFQDLILISILDAIIVAVVWFYFEELKAVAFDEEFAQVAGISTRLFNLLLLLLIALTVVVMIRAVGIILVIALMSIPPAIAGQSSKSLKGMMVLAIILGIVFNSGGIFLSYFFDLP</sequence>
<reference evidence="8 9" key="1">
    <citation type="journal article" date="2018" name="Nat. Biotechnol.">
        <title>A standardized bacterial taxonomy based on genome phylogeny substantially revises the tree of life.</title>
        <authorList>
            <person name="Parks D.H."/>
            <person name="Chuvochina M."/>
            <person name="Waite D.W."/>
            <person name="Rinke C."/>
            <person name="Skarshewski A."/>
            <person name="Chaumeil P.A."/>
            <person name="Hugenholtz P."/>
        </authorList>
    </citation>
    <scope>NUCLEOTIDE SEQUENCE [LARGE SCALE GENOMIC DNA]</scope>
    <source>
        <strain evidence="8">UBA10948</strain>
    </source>
</reference>
<evidence type="ECO:0000256" key="2">
    <source>
        <dbReference type="ARBA" id="ARBA00008034"/>
    </source>
</evidence>
<keyword evidence="6" id="KW-0813">Transport</keyword>
<organism evidence="8 9">
    <name type="scientific">Syntrophomonas wolfei</name>
    <dbReference type="NCBI Taxonomy" id="863"/>
    <lineage>
        <taxon>Bacteria</taxon>
        <taxon>Bacillati</taxon>
        <taxon>Bacillota</taxon>
        <taxon>Clostridia</taxon>
        <taxon>Eubacteriales</taxon>
        <taxon>Syntrophomonadaceae</taxon>
        <taxon>Syntrophomonas</taxon>
    </lineage>
</organism>
<dbReference type="Pfam" id="PF00950">
    <property type="entry name" value="ABC-3"/>
    <property type="match status" value="1"/>
</dbReference>
<name>A0A354YWA8_9FIRM</name>
<dbReference type="GO" id="GO:0043190">
    <property type="term" value="C:ATP-binding cassette (ABC) transporter complex"/>
    <property type="evidence" value="ECO:0007669"/>
    <property type="project" value="InterPro"/>
</dbReference>
<dbReference type="STRING" id="378794.GCA_001570625_02869"/>
<dbReference type="CDD" id="cd06550">
    <property type="entry name" value="TM_ABC_iron-siderophores_like"/>
    <property type="match status" value="1"/>
</dbReference>
<dbReference type="GO" id="GO:0055085">
    <property type="term" value="P:transmembrane transport"/>
    <property type="evidence" value="ECO:0007669"/>
    <property type="project" value="InterPro"/>
</dbReference>
<evidence type="ECO:0000256" key="6">
    <source>
        <dbReference type="RuleBase" id="RU003943"/>
    </source>
</evidence>
<feature type="transmembrane region" description="Helical" evidence="7">
    <location>
        <begin position="52"/>
        <end position="77"/>
    </location>
</feature>
<feature type="non-terminal residue" evidence="8">
    <location>
        <position position="242"/>
    </location>
</feature>
<gene>
    <name evidence="8" type="ORF">DDZ44_01180</name>
</gene>
<proteinExistence type="inferred from homology"/>
<evidence type="ECO:0000313" key="9">
    <source>
        <dbReference type="Proteomes" id="UP000263273"/>
    </source>
</evidence>
<dbReference type="InterPro" id="IPR001626">
    <property type="entry name" value="ABC_TroCD"/>
</dbReference>
<dbReference type="SUPFAM" id="SSF81345">
    <property type="entry name" value="ABC transporter involved in vitamin B12 uptake, BtuC"/>
    <property type="match status" value="1"/>
</dbReference>
<comment type="similarity">
    <text evidence="2 6">Belongs to the ABC-3 integral membrane protein family.</text>
</comment>
<feature type="transmembrane region" description="Helical" evidence="7">
    <location>
        <begin position="131"/>
        <end position="149"/>
    </location>
</feature>
<evidence type="ECO:0000256" key="7">
    <source>
        <dbReference type="SAM" id="Phobius"/>
    </source>
</evidence>
<dbReference type="AlphaFoldDB" id="A0A354YWA8"/>
<evidence type="ECO:0000256" key="3">
    <source>
        <dbReference type="ARBA" id="ARBA00022692"/>
    </source>
</evidence>
<dbReference type="PANTHER" id="PTHR30477:SF18">
    <property type="entry name" value="METAL TRANSPORT SYSTEM MEMBRANE PROTEIN CT_417-RELATED"/>
    <property type="match status" value="1"/>
</dbReference>
<keyword evidence="5 7" id="KW-0472">Membrane</keyword>
<feature type="transmembrane region" description="Helical" evidence="7">
    <location>
        <begin position="89"/>
        <end position="111"/>
    </location>
</feature>
<dbReference type="Gene3D" id="1.10.3470.10">
    <property type="entry name" value="ABC transporter involved in vitamin B12 uptake, BtuC"/>
    <property type="match status" value="1"/>
</dbReference>
<protein>
    <recommendedName>
        <fullName evidence="10">Metal ABC transporter permease</fullName>
    </recommendedName>
</protein>
<keyword evidence="4 7" id="KW-1133">Transmembrane helix</keyword>
<evidence type="ECO:0000256" key="1">
    <source>
        <dbReference type="ARBA" id="ARBA00004141"/>
    </source>
</evidence>
<feature type="transmembrane region" description="Helical" evidence="7">
    <location>
        <begin position="12"/>
        <end position="32"/>
    </location>
</feature>
<dbReference type="PANTHER" id="PTHR30477">
    <property type="entry name" value="ABC-TRANSPORTER METAL-BINDING PROTEIN"/>
    <property type="match status" value="1"/>
</dbReference>
<feature type="transmembrane region" description="Helical" evidence="7">
    <location>
        <begin position="218"/>
        <end position="239"/>
    </location>
</feature>
<dbReference type="Proteomes" id="UP000263273">
    <property type="component" value="Unassembled WGS sequence"/>
</dbReference>
<feature type="transmembrane region" description="Helical" evidence="7">
    <location>
        <begin position="186"/>
        <end position="206"/>
    </location>
</feature>
<dbReference type="EMBL" id="DNZF01000027">
    <property type="protein sequence ID" value="HBK52537.1"/>
    <property type="molecule type" value="Genomic_DNA"/>
</dbReference>
<comment type="caution">
    <text evidence="8">The sequence shown here is derived from an EMBL/GenBank/DDBJ whole genome shotgun (WGS) entry which is preliminary data.</text>
</comment>
<evidence type="ECO:0008006" key="10">
    <source>
        <dbReference type="Google" id="ProtNLM"/>
    </source>
</evidence>
<accession>A0A354YWA8</accession>
<dbReference type="InterPro" id="IPR037294">
    <property type="entry name" value="ABC_BtuC-like"/>
</dbReference>